<dbReference type="EMBL" id="CAJNOW010010658">
    <property type="protein sequence ID" value="CAF1584159.1"/>
    <property type="molecule type" value="Genomic_DNA"/>
</dbReference>
<keyword evidence="15 18" id="KW-0496">Mitochondrion</keyword>
<evidence type="ECO:0000256" key="7">
    <source>
        <dbReference type="ARBA" id="ARBA00022692"/>
    </source>
</evidence>
<evidence type="ECO:0000256" key="20">
    <source>
        <dbReference type="SAM" id="Phobius"/>
    </source>
</evidence>
<dbReference type="GO" id="GO:0043022">
    <property type="term" value="F:ribosome binding"/>
    <property type="evidence" value="ECO:0007669"/>
    <property type="project" value="InterPro"/>
</dbReference>
<evidence type="ECO:0000259" key="21">
    <source>
        <dbReference type="PROSITE" id="PS50222"/>
    </source>
</evidence>
<dbReference type="InterPro" id="IPR041667">
    <property type="entry name" value="Cupin_8"/>
</dbReference>
<keyword evidence="9" id="KW-0999">Mitochondrion inner membrane</keyword>
<comment type="similarity">
    <text evidence="2">Belongs to the LETM1 family.</text>
</comment>
<evidence type="ECO:0000256" key="2">
    <source>
        <dbReference type="ARBA" id="ARBA00009584"/>
    </source>
</evidence>
<feature type="domain" description="Letm1 RBD" evidence="23">
    <location>
        <begin position="224"/>
        <end position="419"/>
    </location>
</feature>
<accession>A0A814UDN1</accession>
<comment type="subcellular location">
    <subcellularLocation>
        <location evidence="1">Mitochondrion inner membrane</location>
        <topology evidence="1">Single-pass membrane protein</topology>
    </subcellularLocation>
</comment>
<keyword evidence="14" id="KW-0406">Ion transport</keyword>
<dbReference type="PROSITE" id="PS51184">
    <property type="entry name" value="JMJC"/>
    <property type="match status" value="1"/>
</dbReference>
<dbReference type="OrthoDB" id="624114at2759"/>
<keyword evidence="10" id="KW-0106">Calcium</keyword>
<dbReference type="InterPro" id="IPR059005">
    <property type="entry name" value="LETM1_C"/>
</dbReference>
<feature type="transmembrane region" description="Helical" evidence="20">
    <location>
        <begin position="178"/>
        <end position="201"/>
    </location>
</feature>
<dbReference type="Gene3D" id="2.60.120.650">
    <property type="entry name" value="Cupin"/>
    <property type="match status" value="1"/>
</dbReference>
<dbReference type="Pfam" id="PF24472">
    <property type="entry name" value="ARM_KDM8_N"/>
    <property type="match status" value="1"/>
</dbReference>
<feature type="coiled-coil region" evidence="19">
    <location>
        <begin position="526"/>
        <end position="560"/>
    </location>
</feature>
<dbReference type="Pfam" id="PF26561">
    <property type="entry name" value="LETM1_C"/>
    <property type="match status" value="1"/>
</dbReference>
<sequence length="1127" mass="130033">MSIIRISSRLLSLSTIGRVTFTAVKQHPHYYYYGKRISSIDANRLVLLSSTHIRSFHSSSILFSDRSKVEKTVDLLKDKTVEEIAKTTSTSPTKATVLTSTPNASISATGTASNDQALVKQRKSLWQRIVHELKHYYNGFKLLFIETKIAFRLLRQVLNGHTLTRRERKQFTRTAADLFRLVPFSVFVIVPFMEFTLPVFLKLFPNMLPSTFKEADKEQEKLKKQLKAKLEVAKFLQDTLEDTALQSKKKRSDDTLTTQFAEFMQKIRSTGVQPSTEEIMKFSSLFENKLTLDNLDRPQLAGLCKLLGISTIGPDYYLRFTLHLKLRNLEADDKLIQDEGITSLDVDELQAACRDRGMRSLGLSAERLRSQLQQWLDLHLNKSIPSTILLLSRALYLPENVPQEDVLKAVIQSLPKAIDSVTAVKIAEVSGERVDNTQRIEVIKLEDEAIRKEKEEKAKDKKISEDEMKKKQLAEQVVAPTIPSDIPKAEILVDRAPIMGDVKKDDKKDDQHIDVGQVETALEQLVHQKSQQVKATVEEIKELKDDVKEYKEDVKAFETLAATKQLNHLSETRSAKALSKRIDKLVGDLDQIVTTLDKKQDSLQKAIKSEEDLLKDAELKTDQIQQRTSFITEKKEILVSTQELVNTIRELQKVSNKSTDIQVWDLINQFDHNKDGFIEVDEILKALEIIGNEKVKISKKHLKEIIDVMSFNEIIQQFSKNIQLNVFYEHFTKDEDQIDSYLINYLEAARNFLINDKQFERTRPYLKILLEYSWEKLNTGIWQNVKDAYRYVYAYACYIDVLVDCRILISNDDNSNYQDIIKKCDLGILLGGPILEKQFNELISIINQNFKNTHDEAPNDDSHSPKRIRLDDNSQEEDFNWMPRPIIDSTKSIARIHCPSMEQFLTCYMQTKQPVVLTGCIDHWPALSKWSFDYLIKLAGDRTVPVELGSRYSDDDWTQKLMTIADFIKKYCKQRSPKCGYLAQHPLLDQIPDLKKDICIPDYCYMSSDENEDEEVDLNAWIGPKQTISPLHNDPKQNLLAQVVGEKYIRLYDPIYSPRLYTLGSTMLNNTSSIDVENPDYDRFPLFKDVPYLETILEPGDMLYMPSRHWHYVRSLSPSFSVNFWWT</sequence>
<evidence type="ECO:0000313" key="26">
    <source>
        <dbReference type="EMBL" id="CAF3909222.1"/>
    </source>
</evidence>
<dbReference type="Pfam" id="PF07766">
    <property type="entry name" value="LETM1_RBD"/>
    <property type="match status" value="1"/>
</dbReference>
<keyword evidence="12 20" id="KW-1133">Transmembrane helix</keyword>
<evidence type="ECO:0000313" key="25">
    <source>
        <dbReference type="EMBL" id="CAF1584159.1"/>
    </source>
</evidence>
<organism evidence="24 27">
    <name type="scientific">Rotaria magnacalcarata</name>
    <dbReference type="NCBI Taxonomy" id="392030"/>
    <lineage>
        <taxon>Eukaryota</taxon>
        <taxon>Metazoa</taxon>
        <taxon>Spiralia</taxon>
        <taxon>Gnathifera</taxon>
        <taxon>Rotifera</taxon>
        <taxon>Eurotatoria</taxon>
        <taxon>Bdelloidea</taxon>
        <taxon>Philodinida</taxon>
        <taxon>Philodinidae</taxon>
        <taxon>Rotaria</taxon>
    </lineage>
</organism>
<dbReference type="GO" id="GO:0005743">
    <property type="term" value="C:mitochondrial inner membrane"/>
    <property type="evidence" value="ECO:0007669"/>
    <property type="project" value="UniProtKB-SubCell"/>
</dbReference>
<feature type="coiled-coil region" evidence="19">
    <location>
        <begin position="600"/>
        <end position="627"/>
    </location>
</feature>
<evidence type="ECO:0000256" key="11">
    <source>
        <dbReference type="ARBA" id="ARBA00022946"/>
    </source>
</evidence>
<dbReference type="GO" id="GO:0030003">
    <property type="term" value="P:intracellular monoatomic cation homeostasis"/>
    <property type="evidence" value="ECO:0007669"/>
    <property type="project" value="TreeGrafter"/>
</dbReference>
<dbReference type="Proteomes" id="UP000681967">
    <property type="component" value="Unassembled WGS sequence"/>
</dbReference>
<dbReference type="Proteomes" id="UP000663834">
    <property type="component" value="Unassembled WGS sequence"/>
</dbReference>
<dbReference type="InterPro" id="IPR044202">
    <property type="entry name" value="LETM1/MDM38-like"/>
</dbReference>
<evidence type="ECO:0000256" key="4">
    <source>
        <dbReference type="ARBA" id="ARBA00022448"/>
    </source>
</evidence>
<dbReference type="PANTHER" id="PTHR14009:SF1">
    <property type="entry name" value="MITOCHONDRIAL PROTON_CALCIUM EXCHANGER PROTEIN"/>
    <property type="match status" value="1"/>
</dbReference>
<evidence type="ECO:0000313" key="24">
    <source>
        <dbReference type="EMBL" id="CAF1173836.1"/>
    </source>
</evidence>
<keyword evidence="16 20" id="KW-0472">Membrane</keyword>
<dbReference type="EMBL" id="CAJNOV010004374">
    <property type="protein sequence ID" value="CAF1173836.1"/>
    <property type="molecule type" value="Genomic_DNA"/>
</dbReference>
<dbReference type="InterPro" id="IPR033122">
    <property type="entry name" value="LETM1-like_RBD"/>
</dbReference>
<dbReference type="EMBL" id="CAJOBH010002493">
    <property type="protein sequence ID" value="CAF3909222.1"/>
    <property type="molecule type" value="Genomic_DNA"/>
</dbReference>
<evidence type="ECO:0000313" key="27">
    <source>
        <dbReference type="Proteomes" id="UP000663855"/>
    </source>
</evidence>
<reference evidence="24" key="1">
    <citation type="submission" date="2021-02" db="EMBL/GenBank/DDBJ databases">
        <authorList>
            <person name="Nowell W R."/>
        </authorList>
    </citation>
    <scope>NUCLEOTIDE SEQUENCE</scope>
</reference>
<evidence type="ECO:0000256" key="6">
    <source>
        <dbReference type="ARBA" id="ARBA00022568"/>
    </source>
</evidence>
<evidence type="ECO:0000256" key="19">
    <source>
        <dbReference type="SAM" id="Coils"/>
    </source>
</evidence>
<dbReference type="AlphaFoldDB" id="A0A814UDN1"/>
<dbReference type="PROSITE" id="PS51758">
    <property type="entry name" value="LETM1_RBD"/>
    <property type="match status" value="1"/>
</dbReference>
<dbReference type="InterPro" id="IPR056520">
    <property type="entry name" value="ARM_KDM8_N"/>
</dbReference>
<dbReference type="PANTHER" id="PTHR14009">
    <property type="entry name" value="LEUCINE ZIPPER-EF-HAND CONTAINING TRANSMEMBRANE PROTEIN"/>
    <property type="match status" value="1"/>
</dbReference>
<keyword evidence="13 19" id="KW-0175">Coiled coil</keyword>
<keyword evidence="7 20" id="KW-0812">Transmembrane</keyword>
<keyword evidence="8" id="KW-0479">Metal-binding</keyword>
<comment type="caution">
    <text evidence="24">The sequence shown here is derived from an EMBL/GenBank/DDBJ whole genome shotgun (WGS) entry which is preliminary data.</text>
</comment>
<evidence type="ECO:0000256" key="10">
    <source>
        <dbReference type="ARBA" id="ARBA00022837"/>
    </source>
</evidence>
<dbReference type="SMART" id="SM00558">
    <property type="entry name" value="JmjC"/>
    <property type="match status" value="1"/>
</dbReference>
<evidence type="ECO:0000259" key="22">
    <source>
        <dbReference type="PROSITE" id="PS51184"/>
    </source>
</evidence>
<dbReference type="SUPFAM" id="SSF51197">
    <property type="entry name" value="Clavaminate synthase-like"/>
    <property type="match status" value="1"/>
</dbReference>
<feature type="domain" description="EF-hand" evidence="21">
    <location>
        <begin position="658"/>
        <end position="693"/>
    </location>
</feature>
<evidence type="ECO:0000256" key="5">
    <source>
        <dbReference type="ARBA" id="ARBA00022449"/>
    </source>
</evidence>
<evidence type="ECO:0000256" key="9">
    <source>
        <dbReference type="ARBA" id="ARBA00022792"/>
    </source>
</evidence>
<evidence type="ECO:0000259" key="23">
    <source>
        <dbReference type="PROSITE" id="PS51758"/>
    </source>
</evidence>
<evidence type="ECO:0000256" key="16">
    <source>
        <dbReference type="ARBA" id="ARBA00023136"/>
    </source>
</evidence>
<evidence type="ECO:0000256" key="12">
    <source>
        <dbReference type="ARBA" id="ARBA00022989"/>
    </source>
</evidence>
<evidence type="ECO:0000256" key="18">
    <source>
        <dbReference type="PROSITE-ProRule" id="PRU01094"/>
    </source>
</evidence>
<feature type="domain" description="JmjC" evidence="22">
    <location>
        <begin position="974"/>
        <end position="1127"/>
    </location>
</feature>
<protein>
    <recommendedName>
        <fullName evidence="3">Mitochondrial proton/calcium exchanger protein</fullName>
    </recommendedName>
    <alternativeName>
        <fullName evidence="17">Leucine zipper-EF-hand-containing transmembrane protein 1</fullName>
    </alternativeName>
</protein>
<dbReference type="InterPro" id="IPR003347">
    <property type="entry name" value="JmjC_dom"/>
</dbReference>
<evidence type="ECO:0000256" key="14">
    <source>
        <dbReference type="ARBA" id="ARBA00023065"/>
    </source>
</evidence>
<keyword evidence="4" id="KW-0813">Transport</keyword>
<dbReference type="InterPro" id="IPR018247">
    <property type="entry name" value="EF_Hand_1_Ca_BS"/>
</dbReference>
<dbReference type="GO" id="GO:0005509">
    <property type="term" value="F:calcium ion binding"/>
    <property type="evidence" value="ECO:0007669"/>
    <property type="project" value="InterPro"/>
</dbReference>
<evidence type="ECO:0000256" key="1">
    <source>
        <dbReference type="ARBA" id="ARBA00004434"/>
    </source>
</evidence>
<name>A0A814UDN1_9BILA</name>
<dbReference type="Pfam" id="PF13621">
    <property type="entry name" value="Cupin_8"/>
    <property type="match status" value="1"/>
</dbReference>
<dbReference type="PROSITE" id="PS00018">
    <property type="entry name" value="EF_HAND_1"/>
    <property type="match status" value="1"/>
</dbReference>
<dbReference type="InterPro" id="IPR002048">
    <property type="entry name" value="EF_hand_dom"/>
</dbReference>
<gene>
    <name evidence="26" type="ORF">BYL167_LOCUS8889</name>
    <name evidence="24" type="ORF">CJN711_LOCUS10653</name>
    <name evidence="25" type="ORF">KQP761_LOCUS20467</name>
</gene>
<evidence type="ECO:0000256" key="13">
    <source>
        <dbReference type="ARBA" id="ARBA00023054"/>
    </source>
</evidence>
<dbReference type="Proteomes" id="UP000663855">
    <property type="component" value="Unassembled WGS sequence"/>
</dbReference>
<proteinExistence type="inferred from homology"/>
<evidence type="ECO:0000256" key="17">
    <source>
        <dbReference type="ARBA" id="ARBA00031360"/>
    </source>
</evidence>
<dbReference type="SUPFAM" id="SSF47473">
    <property type="entry name" value="EF-hand"/>
    <property type="match status" value="1"/>
</dbReference>
<dbReference type="FunFam" id="2.60.120.650:FF:000061">
    <property type="entry name" value="Glucosamine 6-phosphate N-acetyltransferase"/>
    <property type="match status" value="1"/>
</dbReference>
<keyword evidence="5" id="KW-0050">Antiport</keyword>
<keyword evidence="11" id="KW-0809">Transit peptide</keyword>
<evidence type="ECO:0000256" key="15">
    <source>
        <dbReference type="ARBA" id="ARBA00023128"/>
    </source>
</evidence>
<evidence type="ECO:0000256" key="8">
    <source>
        <dbReference type="ARBA" id="ARBA00022723"/>
    </source>
</evidence>
<evidence type="ECO:0000256" key="3">
    <source>
        <dbReference type="ARBA" id="ARBA00020557"/>
    </source>
</evidence>
<keyword evidence="6" id="KW-0109">Calcium transport</keyword>
<dbReference type="Gene3D" id="1.10.238.10">
    <property type="entry name" value="EF-hand"/>
    <property type="match status" value="1"/>
</dbReference>
<dbReference type="PROSITE" id="PS50222">
    <property type="entry name" value="EF_HAND_2"/>
    <property type="match status" value="1"/>
</dbReference>
<dbReference type="GO" id="GO:0015297">
    <property type="term" value="F:antiporter activity"/>
    <property type="evidence" value="ECO:0007669"/>
    <property type="project" value="UniProtKB-KW"/>
</dbReference>
<dbReference type="InterPro" id="IPR011992">
    <property type="entry name" value="EF-hand-dom_pair"/>
</dbReference>